<keyword evidence="2" id="KW-0732">Signal</keyword>
<reference evidence="3 4" key="1">
    <citation type="submission" date="2020-05" db="EMBL/GenBank/DDBJ databases">
        <title>Genome Sequencing of Type Strains.</title>
        <authorList>
            <person name="Lemaire J.F."/>
            <person name="Inderbitzin P."/>
            <person name="Gregorio O.A."/>
            <person name="Collins S.B."/>
            <person name="Wespe N."/>
            <person name="Knight-Connoni V."/>
        </authorList>
    </citation>
    <scope>NUCLEOTIDE SEQUENCE [LARGE SCALE GENOMIC DNA]</scope>
    <source>
        <strain evidence="3 4">LMG 21957</strain>
    </source>
</reference>
<dbReference type="PROSITE" id="PS51257">
    <property type="entry name" value="PROKAR_LIPOPROTEIN"/>
    <property type="match status" value="1"/>
</dbReference>
<dbReference type="EMBL" id="JABMCB010000190">
    <property type="protein sequence ID" value="NUU77345.1"/>
    <property type="molecule type" value="Genomic_DNA"/>
</dbReference>
<evidence type="ECO:0000313" key="4">
    <source>
        <dbReference type="Proteomes" id="UP000526125"/>
    </source>
</evidence>
<dbReference type="Proteomes" id="UP000526125">
    <property type="component" value="Unassembled WGS sequence"/>
</dbReference>
<comment type="caution">
    <text evidence="3">The sequence shown here is derived from an EMBL/GenBank/DDBJ whole genome shotgun (WGS) entry which is preliminary data.</text>
</comment>
<evidence type="ECO:0000313" key="3">
    <source>
        <dbReference type="EMBL" id="NUU77345.1"/>
    </source>
</evidence>
<feature type="chain" id="PRO_5039445150" description="Lipoprotein" evidence="2">
    <location>
        <begin position="21"/>
        <end position="197"/>
    </location>
</feature>
<proteinExistence type="predicted"/>
<organism evidence="3 4">
    <name type="scientific">Paenibacillus xylanilyticus</name>
    <dbReference type="NCBI Taxonomy" id="248903"/>
    <lineage>
        <taxon>Bacteria</taxon>
        <taxon>Bacillati</taxon>
        <taxon>Bacillota</taxon>
        <taxon>Bacilli</taxon>
        <taxon>Bacillales</taxon>
        <taxon>Paenibacillaceae</taxon>
        <taxon>Paenibacillus</taxon>
    </lineage>
</organism>
<dbReference type="AlphaFoldDB" id="A0A7Y6C037"/>
<protein>
    <recommendedName>
        <fullName evidence="5">Lipoprotein</fullName>
    </recommendedName>
</protein>
<evidence type="ECO:0008006" key="5">
    <source>
        <dbReference type="Google" id="ProtNLM"/>
    </source>
</evidence>
<accession>A0A7Y6C037</accession>
<feature type="region of interest" description="Disordered" evidence="1">
    <location>
        <begin position="30"/>
        <end position="52"/>
    </location>
</feature>
<dbReference type="RefSeq" id="WP_175396987.1">
    <property type="nucleotide sequence ID" value="NZ_JABMCB010000190.1"/>
</dbReference>
<evidence type="ECO:0000256" key="1">
    <source>
        <dbReference type="SAM" id="MobiDB-lite"/>
    </source>
</evidence>
<evidence type="ECO:0000256" key="2">
    <source>
        <dbReference type="SAM" id="SignalP"/>
    </source>
</evidence>
<sequence>MRKLVCVMSAVLLSSAMIMGCTESETIDHAQETTPPTNQPSMETNQKATAQDEQKALDMSLEYKKTELTVDYADYEDTLTVEGLLAKGETMKPFLTEKNYESYMANRYATLPLLVADKEKALLHPENILVEIKESKNDWILVEYKLNLVFADREGKQLKNIPLSGDITFLQDQGEWRIQDDTYNIKELQNIAYEVKE</sequence>
<feature type="compositionally biased region" description="Polar residues" evidence="1">
    <location>
        <begin position="32"/>
        <end position="49"/>
    </location>
</feature>
<name>A0A7Y6C037_9BACL</name>
<keyword evidence="4" id="KW-1185">Reference proteome</keyword>
<feature type="signal peptide" evidence="2">
    <location>
        <begin position="1"/>
        <end position="20"/>
    </location>
</feature>
<gene>
    <name evidence="3" type="ORF">HP552_19185</name>
</gene>